<reference evidence="2 3" key="1">
    <citation type="submission" date="2021-06" db="EMBL/GenBank/DDBJ databases">
        <authorList>
            <person name="Palmer J.M."/>
        </authorList>
    </citation>
    <scope>NUCLEOTIDE SEQUENCE [LARGE SCALE GENOMIC DNA]</scope>
    <source>
        <strain evidence="2 3">GA_2019</strain>
        <tissue evidence="2">Muscle</tissue>
    </source>
</reference>
<keyword evidence="3" id="KW-1185">Reference proteome</keyword>
<name>A0ABV0P214_9TELE</name>
<organism evidence="2 3">
    <name type="scientific">Goodea atripinnis</name>
    <dbReference type="NCBI Taxonomy" id="208336"/>
    <lineage>
        <taxon>Eukaryota</taxon>
        <taxon>Metazoa</taxon>
        <taxon>Chordata</taxon>
        <taxon>Craniata</taxon>
        <taxon>Vertebrata</taxon>
        <taxon>Euteleostomi</taxon>
        <taxon>Actinopterygii</taxon>
        <taxon>Neopterygii</taxon>
        <taxon>Teleostei</taxon>
        <taxon>Neoteleostei</taxon>
        <taxon>Acanthomorphata</taxon>
        <taxon>Ovalentaria</taxon>
        <taxon>Atherinomorphae</taxon>
        <taxon>Cyprinodontiformes</taxon>
        <taxon>Goodeidae</taxon>
        <taxon>Goodea</taxon>
    </lineage>
</organism>
<evidence type="ECO:0000313" key="2">
    <source>
        <dbReference type="EMBL" id="MEQ2177683.1"/>
    </source>
</evidence>
<dbReference type="EMBL" id="JAHRIO010060255">
    <property type="protein sequence ID" value="MEQ2177683.1"/>
    <property type="molecule type" value="Genomic_DNA"/>
</dbReference>
<accession>A0ABV0P214</accession>
<gene>
    <name evidence="2" type="ORF">GOODEAATRI_006069</name>
</gene>
<proteinExistence type="predicted"/>
<dbReference type="Proteomes" id="UP001476798">
    <property type="component" value="Unassembled WGS sequence"/>
</dbReference>
<protein>
    <submittedName>
        <fullName evidence="2">Uncharacterized protein</fullName>
    </submittedName>
</protein>
<evidence type="ECO:0000256" key="1">
    <source>
        <dbReference type="SAM" id="MobiDB-lite"/>
    </source>
</evidence>
<feature type="region of interest" description="Disordered" evidence="1">
    <location>
        <begin position="71"/>
        <end position="94"/>
    </location>
</feature>
<feature type="non-terminal residue" evidence="2">
    <location>
        <position position="1"/>
    </location>
</feature>
<feature type="region of interest" description="Disordered" evidence="1">
    <location>
        <begin position="1"/>
        <end position="36"/>
    </location>
</feature>
<evidence type="ECO:0000313" key="3">
    <source>
        <dbReference type="Proteomes" id="UP001476798"/>
    </source>
</evidence>
<comment type="caution">
    <text evidence="2">The sequence shown here is derived from an EMBL/GenBank/DDBJ whole genome shotgun (WGS) entry which is preliminary data.</text>
</comment>
<sequence length="123" mass="13330">GGDVLKKNKFGGPHTSSVRVQDEPGRSYTSSHSEGLDTRSGAIVVFCFPLWWLSWSDQRREEFAFRRKLAMGAQGSSQRDGKIQEDASASASGGELTAGMKVLQEGTSVLDGKVLLILTPCRI</sequence>